<evidence type="ECO:0000313" key="13">
    <source>
        <dbReference type="Proteomes" id="UP000265663"/>
    </source>
</evidence>
<reference evidence="12 13" key="1">
    <citation type="journal article" date="2014" name="PLoS ONE">
        <title>De novo Genome Assembly of the Fungal Plant Pathogen Pyrenophora semeniperda.</title>
        <authorList>
            <person name="Soliai M.M."/>
            <person name="Meyer S.E."/>
            <person name="Udall J.A."/>
            <person name="Elzinga D.E."/>
            <person name="Hermansen R.A."/>
            <person name="Bodily P.M."/>
            <person name="Hart A.A."/>
            <person name="Coleman C.E."/>
        </authorList>
    </citation>
    <scope>NUCLEOTIDE SEQUENCE [LARGE SCALE GENOMIC DNA]</scope>
    <source>
        <strain evidence="12 13">CCB06</strain>
        <tissue evidence="12">Mycelium</tissue>
    </source>
</reference>
<dbReference type="Pfam" id="PF20772">
    <property type="entry name" value="TACO1_YebC_N"/>
    <property type="match status" value="1"/>
</dbReference>
<evidence type="ECO:0000259" key="10">
    <source>
        <dbReference type="Pfam" id="PF01709"/>
    </source>
</evidence>
<dbReference type="PANTHER" id="PTHR12532:SF0">
    <property type="entry name" value="TRANSLATIONAL ACTIVATOR OF CYTOCHROME C OXIDASE 1"/>
    <property type="match status" value="1"/>
</dbReference>
<dbReference type="Gene3D" id="3.30.70.980">
    <property type="match status" value="2"/>
</dbReference>
<dbReference type="AlphaFoldDB" id="A0A3M7ME47"/>
<feature type="compositionally biased region" description="Low complexity" evidence="9">
    <location>
        <begin position="431"/>
        <end position="451"/>
    </location>
</feature>
<sequence length="733" mass="80507">MAGTSERIINFLSASEYTRSADMPAPLRRAVLSAVSGDSVLSCACRHVSRPNKYKWHGIQERVQCLSTSPQLQSGHSKWATIKHDKARKDAGKSKQRALMTRDITNAVKLAGPNSNLNPRLALAIATAKKSAVPKDSIEAAIARGQGLSASGAALESLVVEAILPPSIATIIECQTDNKLRALAEMRLLVKEAGGSVSAVAFMFEKKGRIIIRKKEGMGMDEILGPALEAGVLDVDEDAEGRLVLYTEPAMTNKTADRLAKELQLEIEESEVIYDPNEDTRVSLDDEAAALALSKFLDGLQEVQGIQGIYMNWTKGSIGDEVWKEHNNMTTPRLPFLWPMLFKPATTPRINSSPCKQNASLRSPTRQGRRHVTTTARRSEQPSIQRYGKAYEHSEPDLDQAPPKEPQAKGATAAEKPPPDPMHEEEEEDAPAATTSPTTPSKATIAEEAVPPIVPPPGTPKTGESKPLDSVLHMPTAAEEEYHKAPHLKTPPYVHHFDTYGLVRKLAQSSYTPAQSITIMKAVRQTLLSNMALAREGLVSKSNVENETYLFRAACSELKTEIGNARKGEMERMRTERGQLQHEVDILGQRLGQETSALRDELKGLFDDRKMAVRQEQRHMETKIQELNYKITVALNSDARSEVEGLRWVLTRRAAITVGISAFMLFVALRYTSYVQHQLQEEKRKHPPHRPSPLEDLADHASTASRPAIDPASPTSQDALGGELLATEGVSLG</sequence>
<dbReference type="Gene3D" id="1.20.5.340">
    <property type="match status" value="1"/>
</dbReference>
<organism evidence="12 13">
    <name type="scientific">Pyrenophora seminiperda CCB06</name>
    <dbReference type="NCBI Taxonomy" id="1302712"/>
    <lineage>
        <taxon>Eukaryota</taxon>
        <taxon>Fungi</taxon>
        <taxon>Dikarya</taxon>
        <taxon>Ascomycota</taxon>
        <taxon>Pezizomycotina</taxon>
        <taxon>Dothideomycetes</taxon>
        <taxon>Pleosporomycetidae</taxon>
        <taxon>Pleosporales</taxon>
        <taxon>Pleosporineae</taxon>
        <taxon>Pleosporaceae</taxon>
        <taxon>Pyrenophora</taxon>
    </lineage>
</organism>
<dbReference type="InterPro" id="IPR048300">
    <property type="entry name" value="TACO1_YebC-like_2nd/3rd_dom"/>
</dbReference>
<dbReference type="OrthoDB" id="5424147at2759"/>
<feature type="compositionally biased region" description="Polar residues" evidence="9">
    <location>
        <begin position="373"/>
        <end position="384"/>
    </location>
</feature>
<dbReference type="InterPro" id="IPR026564">
    <property type="entry name" value="Transcrip_reg_TACO1-like_dom3"/>
</dbReference>
<evidence type="ECO:0000256" key="4">
    <source>
        <dbReference type="ARBA" id="ARBA00022692"/>
    </source>
</evidence>
<evidence type="ECO:0000259" key="11">
    <source>
        <dbReference type="Pfam" id="PF20772"/>
    </source>
</evidence>
<keyword evidence="8" id="KW-0472">Membrane</keyword>
<evidence type="ECO:0000256" key="1">
    <source>
        <dbReference type="ARBA" id="ARBA00004173"/>
    </source>
</evidence>
<feature type="domain" description="TACO1/YebC-like N-terminal" evidence="11">
    <location>
        <begin position="77"/>
        <end position="147"/>
    </location>
</feature>
<dbReference type="FunFam" id="1.10.10.200:FF:000002">
    <property type="entry name" value="Probable transcriptional regulatory protein CLM62_37755"/>
    <property type="match status" value="1"/>
</dbReference>
<dbReference type="InterPro" id="IPR024461">
    <property type="entry name" value="CCDC90-like"/>
</dbReference>
<dbReference type="Pfam" id="PF07798">
    <property type="entry name" value="CCDC90-like"/>
    <property type="match status" value="1"/>
</dbReference>
<feature type="domain" description="TACO1/YebC-like second and third" evidence="10">
    <location>
        <begin position="156"/>
        <end position="313"/>
    </location>
</feature>
<proteinExistence type="inferred from homology"/>
<name>A0A3M7ME47_9PLEO</name>
<feature type="region of interest" description="Disordered" evidence="9">
    <location>
        <begin position="348"/>
        <end position="469"/>
    </location>
</feature>
<dbReference type="GO" id="GO:0005739">
    <property type="term" value="C:mitochondrion"/>
    <property type="evidence" value="ECO:0007669"/>
    <property type="project" value="UniProtKB-SubCell"/>
</dbReference>
<dbReference type="EMBL" id="KE747834">
    <property type="protein sequence ID" value="RMZ72793.1"/>
    <property type="molecule type" value="Genomic_DNA"/>
</dbReference>
<keyword evidence="7" id="KW-0496">Mitochondrion</keyword>
<dbReference type="Proteomes" id="UP000265663">
    <property type="component" value="Unassembled WGS sequence"/>
</dbReference>
<gene>
    <name evidence="12" type="ORF">GMOD_00009839</name>
</gene>
<accession>A0A3M7ME47</accession>
<keyword evidence="13" id="KW-1185">Reference proteome</keyword>
<keyword evidence="4" id="KW-0812">Transmembrane</keyword>
<keyword evidence="6" id="KW-0175">Coiled coil</keyword>
<dbReference type="SUPFAM" id="SSF75625">
    <property type="entry name" value="YebC-like"/>
    <property type="match status" value="1"/>
</dbReference>
<dbReference type="GO" id="GO:0016020">
    <property type="term" value="C:membrane"/>
    <property type="evidence" value="ECO:0007669"/>
    <property type="project" value="UniProtKB-SubCell"/>
</dbReference>
<keyword evidence="5" id="KW-1133">Transmembrane helix</keyword>
<feature type="region of interest" description="Disordered" evidence="9">
    <location>
        <begin position="680"/>
        <end position="721"/>
    </location>
</feature>
<dbReference type="InterPro" id="IPR029072">
    <property type="entry name" value="YebC-like"/>
</dbReference>
<evidence type="ECO:0000256" key="6">
    <source>
        <dbReference type="ARBA" id="ARBA00023054"/>
    </source>
</evidence>
<evidence type="ECO:0000256" key="7">
    <source>
        <dbReference type="ARBA" id="ARBA00023128"/>
    </source>
</evidence>
<dbReference type="HAMAP" id="MF_00693">
    <property type="entry name" value="Transcrip_reg_TACO1"/>
    <property type="match status" value="1"/>
</dbReference>
<comment type="similarity">
    <text evidence="3">Belongs to the TACO1 family.</text>
</comment>
<evidence type="ECO:0000313" key="12">
    <source>
        <dbReference type="EMBL" id="RMZ72793.1"/>
    </source>
</evidence>
<dbReference type="PANTHER" id="PTHR12532">
    <property type="entry name" value="TRANSLATIONAL ACTIVATOR OF CYTOCHROME C OXIDASE 1"/>
    <property type="match status" value="1"/>
</dbReference>
<feature type="compositionally biased region" description="Polar residues" evidence="9">
    <location>
        <begin position="348"/>
        <end position="366"/>
    </location>
</feature>
<comment type="subcellular location">
    <subcellularLocation>
        <location evidence="2">Membrane</location>
    </subcellularLocation>
    <subcellularLocation>
        <location evidence="1">Mitochondrion</location>
    </subcellularLocation>
</comment>
<dbReference type="Pfam" id="PF01709">
    <property type="entry name" value="Transcrip_reg"/>
    <property type="match status" value="1"/>
</dbReference>
<evidence type="ECO:0000256" key="9">
    <source>
        <dbReference type="SAM" id="MobiDB-lite"/>
    </source>
</evidence>
<evidence type="ECO:0000256" key="8">
    <source>
        <dbReference type="ARBA" id="ARBA00023136"/>
    </source>
</evidence>
<evidence type="ECO:0000256" key="3">
    <source>
        <dbReference type="ARBA" id="ARBA00008724"/>
    </source>
</evidence>
<dbReference type="InterPro" id="IPR002876">
    <property type="entry name" value="Transcrip_reg_TACO1-like"/>
</dbReference>
<dbReference type="Gene3D" id="1.10.10.200">
    <property type="match status" value="1"/>
</dbReference>
<dbReference type="InterPro" id="IPR049083">
    <property type="entry name" value="TACO1_YebC_N"/>
</dbReference>
<protein>
    <submittedName>
        <fullName evidence="12">Duf28 domain-containing</fullName>
    </submittedName>
</protein>
<evidence type="ECO:0000256" key="5">
    <source>
        <dbReference type="ARBA" id="ARBA00022989"/>
    </source>
</evidence>
<dbReference type="InterPro" id="IPR017856">
    <property type="entry name" value="Integrase-like_N"/>
</dbReference>
<evidence type="ECO:0000256" key="2">
    <source>
        <dbReference type="ARBA" id="ARBA00004370"/>
    </source>
</evidence>